<keyword evidence="3" id="KW-1185">Reference proteome</keyword>
<keyword evidence="1" id="KW-0812">Transmembrane</keyword>
<dbReference type="Proteomes" id="UP001054252">
    <property type="component" value="Unassembled WGS sequence"/>
</dbReference>
<feature type="transmembrane region" description="Helical" evidence="1">
    <location>
        <begin position="12"/>
        <end position="30"/>
    </location>
</feature>
<dbReference type="EMBL" id="BPVZ01000014">
    <property type="protein sequence ID" value="GKU99714.1"/>
    <property type="molecule type" value="Genomic_DNA"/>
</dbReference>
<accession>A0AAV5ILH8</accession>
<sequence length="45" mass="5146">MEDEEGGSRKCYLPSIVVGVSFLCTFCLFLEKGCQEKKNHRTKYA</sequence>
<name>A0AAV5ILH8_9ROSI</name>
<protein>
    <submittedName>
        <fullName evidence="2">Uncharacterized protein</fullName>
    </submittedName>
</protein>
<dbReference type="AlphaFoldDB" id="A0AAV5ILH8"/>
<keyword evidence="1" id="KW-0472">Membrane</keyword>
<evidence type="ECO:0000313" key="2">
    <source>
        <dbReference type="EMBL" id="GKU99714.1"/>
    </source>
</evidence>
<proteinExistence type="predicted"/>
<gene>
    <name evidence="2" type="ORF">SLEP1_g12518</name>
</gene>
<evidence type="ECO:0000313" key="3">
    <source>
        <dbReference type="Proteomes" id="UP001054252"/>
    </source>
</evidence>
<organism evidence="2 3">
    <name type="scientific">Rubroshorea leprosula</name>
    <dbReference type="NCBI Taxonomy" id="152421"/>
    <lineage>
        <taxon>Eukaryota</taxon>
        <taxon>Viridiplantae</taxon>
        <taxon>Streptophyta</taxon>
        <taxon>Embryophyta</taxon>
        <taxon>Tracheophyta</taxon>
        <taxon>Spermatophyta</taxon>
        <taxon>Magnoliopsida</taxon>
        <taxon>eudicotyledons</taxon>
        <taxon>Gunneridae</taxon>
        <taxon>Pentapetalae</taxon>
        <taxon>rosids</taxon>
        <taxon>malvids</taxon>
        <taxon>Malvales</taxon>
        <taxon>Dipterocarpaceae</taxon>
        <taxon>Rubroshorea</taxon>
    </lineage>
</organism>
<reference evidence="2 3" key="1">
    <citation type="journal article" date="2021" name="Commun. Biol.">
        <title>The genome of Shorea leprosula (Dipterocarpaceae) highlights the ecological relevance of drought in aseasonal tropical rainforests.</title>
        <authorList>
            <person name="Ng K.K.S."/>
            <person name="Kobayashi M.J."/>
            <person name="Fawcett J.A."/>
            <person name="Hatakeyama M."/>
            <person name="Paape T."/>
            <person name="Ng C.H."/>
            <person name="Ang C.C."/>
            <person name="Tnah L.H."/>
            <person name="Lee C.T."/>
            <person name="Nishiyama T."/>
            <person name="Sese J."/>
            <person name="O'Brien M.J."/>
            <person name="Copetti D."/>
            <person name="Mohd Noor M.I."/>
            <person name="Ong R.C."/>
            <person name="Putra M."/>
            <person name="Sireger I.Z."/>
            <person name="Indrioko S."/>
            <person name="Kosugi Y."/>
            <person name="Izuno A."/>
            <person name="Isagi Y."/>
            <person name="Lee S.L."/>
            <person name="Shimizu K.K."/>
        </authorList>
    </citation>
    <scope>NUCLEOTIDE SEQUENCE [LARGE SCALE GENOMIC DNA]</scope>
    <source>
        <strain evidence="2">214</strain>
    </source>
</reference>
<evidence type="ECO:0000256" key="1">
    <source>
        <dbReference type="SAM" id="Phobius"/>
    </source>
</evidence>
<comment type="caution">
    <text evidence="2">The sequence shown here is derived from an EMBL/GenBank/DDBJ whole genome shotgun (WGS) entry which is preliminary data.</text>
</comment>
<keyword evidence="1" id="KW-1133">Transmembrane helix</keyword>